<evidence type="ECO:0000256" key="2">
    <source>
        <dbReference type="ARBA" id="ARBA00022475"/>
    </source>
</evidence>
<evidence type="ECO:0000313" key="8">
    <source>
        <dbReference type="Proteomes" id="UP001050975"/>
    </source>
</evidence>
<comment type="caution">
    <text evidence="7">The sequence shown here is derived from an EMBL/GenBank/DDBJ whole genome shotgun (WGS) entry which is preliminary data.</text>
</comment>
<feature type="transmembrane region" description="Helical" evidence="6">
    <location>
        <begin position="183"/>
        <end position="201"/>
    </location>
</feature>
<dbReference type="AlphaFoldDB" id="A0AAV3WHS1"/>
<comment type="subcellular location">
    <subcellularLocation>
        <location evidence="1">Cell membrane</location>
        <topology evidence="1">Multi-pass membrane protein</topology>
    </subcellularLocation>
</comment>
<evidence type="ECO:0000256" key="3">
    <source>
        <dbReference type="ARBA" id="ARBA00022692"/>
    </source>
</evidence>
<feature type="transmembrane region" description="Helical" evidence="6">
    <location>
        <begin position="311"/>
        <end position="335"/>
    </location>
</feature>
<accession>A0AAV3WHS1</accession>
<keyword evidence="5 6" id="KW-0472">Membrane</keyword>
<dbReference type="GO" id="GO:0005886">
    <property type="term" value="C:plasma membrane"/>
    <property type="evidence" value="ECO:0007669"/>
    <property type="project" value="UniProtKB-SubCell"/>
</dbReference>
<feature type="transmembrane region" description="Helical" evidence="6">
    <location>
        <begin position="237"/>
        <end position="259"/>
    </location>
</feature>
<keyword evidence="3 6" id="KW-0812">Transmembrane</keyword>
<name>A0AAV3WHS1_9CYAN</name>
<dbReference type="InterPro" id="IPR022791">
    <property type="entry name" value="L-PG_synthase/AglD"/>
</dbReference>
<proteinExistence type="predicted"/>
<evidence type="ECO:0000256" key="5">
    <source>
        <dbReference type="ARBA" id="ARBA00023136"/>
    </source>
</evidence>
<evidence type="ECO:0000256" key="4">
    <source>
        <dbReference type="ARBA" id="ARBA00022989"/>
    </source>
</evidence>
<feature type="transmembrane region" description="Helical" evidence="6">
    <location>
        <begin position="42"/>
        <end position="63"/>
    </location>
</feature>
<sequence>MLIAKAKFISELVLGASLTLLSNCREKPTNCMKQKLSRLKPFLHWAILGGMLIFLVKAFQNHWQEVAAIRIEPVGWFYLASAIVVTLLAFSCAGWVWSLTLGEFNQPLNSTWVIKVYLKTHIAKYLPGHLWHYYGRIWNAKNAGVSPEIATLSVVIEPFLMIAAALLTTLVSSHLSGSISPTAQSWTLQVPCLVGILTIVHPRVLNPLLGFTGKFKKNPSCPNINAAACIERYPLKLLLGALCFISLRCGGFLLTFIAINPVSLNQLPMLVSSFSLAWLLSVVVPGAPGGVGVLEGTAVALLNQSFPTGVLLSIVALFRFISILAEVTGAGLAWLDERYRKSEDKIETTQPAAEYVPIE</sequence>
<dbReference type="Pfam" id="PF03706">
    <property type="entry name" value="LPG_synthase_TM"/>
    <property type="match status" value="1"/>
</dbReference>
<keyword evidence="2" id="KW-1003">Cell membrane</keyword>
<organism evidence="7 8">
    <name type="scientific">Microseira wollei NIES-4236</name>
    <dbReference type="NCBI Taxonomy" id="2530354"/>
    <lineage>
        <taxon>Bacteria</taxon>
        <taxon>Bacillati</taxon>
        <taxon>Cyanobacteriota</taxon>
        <taxon>Cyanophyceae</taxon>
        <taxon>Oscillatoriophycideae</taxon>
        <taxon>Aerosakkonematales</taxon>
        <taxon>Aerosakkonemataceae</taxon>
        <taxon>Microseira</taxon>
    </lineage>
</organism>
<protein>
    <submittedName>
        <fullName evidence="7">Uncharacterized protein</fullName>
    </submittedName>
</protein>
<evidence type="ECO:0000313" key="7">
    <source>
        <dbReference type="EMBL" id="GET38664.1"/>
    </source>
</evidence>
<dbReference type="Proteomes" id="UP001050975">
    <property type="component" value="Unassembled WGS sequence"/>
</dbReference>
<gene>
    <name evidence="7" type="ORF">MiSe_34230</name>
</gene>
<reference evidence="7" key="1">
    <citation type="submission" date="2019-10" db="EMBL/GenBank/DDBJ databases">
        <title>Draft genome sequece of Microseira wollei NIES-4236.</title>
        <authorList>
            <person name="Yamaguchi H."/>
            <person name="Suzuki S."/>
            <person name="Kawachi M."/>
        </authorList>
    </citation>
    <scope>NUCLEOTIDE SEQUENCE</scope>
    <source>
        <strain evidence="7">NIES-4236</strain>
    </source>
</reference>
<feature type="transmembrane region" description="Helical" evidence="6">
    <location>
        <begin position="271"/>
        <end position="291"/>
    </location>
</feature>
<dbReference type="EMBL" id="BLAY01000049">
    <property type="protein sequence ID" value="GET38664.1"/>
    <property type="molecule type" value="Genomic_DNA"/>
</dbReference>
<keyword evidence="8" id="KW-1185">Reference proteome</keyword>
<feature type="transmembrane region" description="Helical" evidence="6">
    <location>
        <begin position="149"/>
        <end position="171"/>
    </location>
</feature>
<keyword evidence="4 6" id="KW-1133">Transmembrane helix</keyword>
<evidence type="ECO:0000256" key="1">
    <source>
        <dbReference type="ARBA" id="ARBA00004651"/>
    </source>
</evidence>
<feature type="transmembrane region" description="Helical" evidence="6">
    <location>
        <begin position="75"/>
        <end position="97"/>
    </location>
</feature>
<evidence type="ECO:0000256" key="6">
    <source>
        <dbReference type="SAM" id="Phobius"/>
    </source>
</evidence>